<evidence type="ECO:0000313" key="7">
    <source>
        <dbReference type="EMBL" id="EGS38607.1"/>
    </source>
</evidence>
<dbReference type="InterPro" id="IPR041558">
    <property type="entry name" value="MucBP_2"/>
</dbReference>
<keyword evidence="1" id="KW-0134">Cell wall</keyword>
<dbReference type="Proteomes" id="UP000006035">
    <property type="component" value="Unassembled WGS sequence"/>
</dbReference>
<dbReference type="InterPro" id="IPR041495">
    <property type="entry name" value="Mub_B2"/>
</dbReference>
<evidence type="ECO:0000256" key="2">
    <source>
        <dbReference type="ARBA" id="ARBA00022525"/>
    </source>
</evidence>
<dbReference type="EMBL" id="AFTL01000008">
    <property type="protein sequence ID" value="EGS38607.1"/>
    <property type="molecule type" value="Genomic_DNA"/>
</dbReference>
<reference evidence="7 8" key="1">
    <citation type="submission" date="2011-05" db="EMBL/GenBank/DDBJ databases">
        <authorList>
            <person name="Durkin A.S."/>
            <person name="Kim M."/>
            <person name="Radune D."/>
            <person name="Hostetler J."/>
            <person name="Torralba M."/>
            <person name="Gillis M."/>
            <person name="Methe B."/>
            <person name="Sutton G."/>
            <person name="Nelson K.E."/>
        </authorList>
    </citation>
    <scope>NUCLEOTIDE SEQUENCE [LARGE SCALE GENOMIC DNA]</scope>
    <source>
        <strain evidence="7 8">F0423</strain>
    </source>
</reference>
<keyword evidence="3" id="KW-0732">Signal</keyword>
<dbReference type="Gene3D" id="2.60.40.4300">
    <property type="match status" value="4"/>
</dbReference>
<dbReference type="InterPro" id="IPR005877">
    <property type="entry name" value="YSIRK_signal_dom"/>
</dbReference>
<protein>
    <submittedName>
        <fullName evidence="7">Gram-positive signal peptide protein, YSIRK family</fullName>
    </submittedName>
</protein>
<proteinExistence type="predicted"/>
<evidence type="ECO:0000259" key="6">
    <source>
        <dbReference type="PROSITE" id="PS50847"/>
    </source>
</evidence>
<evidence type="ECO:0000256" key="4">
    <source>
        <dbReference type="ARBA" id="ARBA00023088"/>
    </source>
</evidence>
<organism evidence="7 8">
    <name type="scientific">Limosilactobacillus oris F0423</name>
    <dbReference type="NCBI Taxonomy" id="944562"/>
    <lineage>
        <taxon>Bacteria</taxon>
        <taxon>Bacillati</taxon>
        <taxon>Bacillota</taxon>
        <taxon>Bacilli</taxon>
        <taxon>Lactobacillales</taxon>
        <taxon>Lactobacillaceae</taxon>
        <taxon>Limosilactobacillus</taxon>
    </lineage>
</organism>
<feature type="compositionally biased region" description="Polar residues" evidence="5">
    <location>
        <begin position="1605"/>
        <end position="1627"/>
    </location>
</feature>
<feature type="region of interest" description="Disordered" evidence="5">
    <location>
        <begin position="54"/>
        <end position="100"/>
    </location>
</feature>
<evidence type="ECO:0000256" key="3">
    <source>
        <dbReference type="ARBA" id="ARBA00022729"/>
    </source>
</evidence>
<accession>A0ABP2LBB8</accession>
<feature type="domain" description="Gram-positive cocci surface proteins LPxTG" evidence="6">
    <location>
        <begin position="1621"/>
        <end position="1652"/>
    </location>
</feature>
<name>A0ABP2LBB8_9LACO</name>
<gene>
    <name evidence="7" type="ORF">HMPREF9102_1650</name>
</gene>
<dbReference type="Pfam" id="PF00746">
    <property type="entry name" value="Gram_pos_anchor"/>
    <property type="match status" value="1"/>
</dbReference>
<dbReference type="Pfam" id="PF04650">
    <property type="entry name" value="YSIRK_signal"/>
    <property type="match status" value="1"/>
</dbReference>
<feature type="compositionally biased region" description="Low complexity" evidence="5">
    <location>
        <begin position="1555"/>
        <end position="1565"/>
    </location>
</feature>
<keyword evidence="4" id="KW-0572">Peptidoglycan-anchor</keyword>
<dbReference type="PROSITE" id="PS50847">
    <property type="entry name" value="GRAM_POS_ANCHORING"/>
    <property type="match status" value="1"/>
</dbReference>
<evidence type="ECO:0000256" key="1">
    <source>
        <dbReference type="ARBA" id="ARBA00022512"/>
    </source>
</evidence>
<sequence length="1652" mass="176097">MLSRNNLQLLTQRSVRQRQRFGLRKLTVGVASVLLGTTFFIGTANAATTSATTTQATPATAQPASANTAAATPAQQQATTQSEPNTAATTQQPTAAAMAANQDTATVSGLQFTGSVNGFKNTTSGQQADNFTFKPGDTADLTYYIRSAGSAQMKDNSWPVASRYLLTIPAGFKLSSFSTGDFTSTSLGRVGQNNEWVYLISLNHTPSYQIPVAITAHLVAVVDNLKDGGSHDYSWFPIPGLLMAINDDQHFNSSHTITLGGQTYQVTDCSPFLHGNGLGEPVTYTVAPGTSELAAANYQVIGVNGSTHNGTGSQVGYEEIQPEIKITGTVHSGDYIDFRLGLPYTDAQTGQTKYLPYDNTLAANWTTGDQNATVYNMGDYYRLVFNVSSESLSNPTVKLDLRWGAAGTQSSINANKVYVYRSTADPAKNKTDFDYTPTNDVTINGNSYASGLTVKGQYLSANPVTESNSRVNAAGTSTNVRTWDQQGNVAVNTHWANTFVFSTDTRKTSNKFSFDIRVAKNPAVSYDWASDDGLAKQIADCLTPLTTHQLSNQVVNAAQTYVTDTAKQGERPVTKITVTHEDLNDVANGYHRIYHVVIADPTVNMDAPVTVLTVSADNYTLPSGITSYEDDVKQSNATNNKNAFAIPDSNAVTANQDLQTALQNSYITDPKVVGGKAAAIMLVNNDTTGQYAGGWGSTGWRAHISLKTNGTVEGGGQVSDLVTTKLAIEDVNSHQQLNTGNTYQGPTGSAVSFKGAQSAYNKLQGYQFVKAVSVKNGVETVLTNFDPSQIESYSYGTAGKDQPSEFIIYVQPVPVSVTETIHYVYGDGLLKGTKAAPDKTVTLTFSPVYDQQAKQYSYQVAGQTNASFAAVANPQIPSYHVATAQTATGTDVLDSAQNQVRAQSGITAASAGPVVTVTYVQDPLPTAATLSYVDDDAAGKDLIPGGETAKGLPTTAISFSELAQNEEKLVGQHYVFKSITDATGKTIASGDFSQLDLGTIFGKFAASPLAFTIHFGHQQTALSRVKTVTETIHYRYANGEQARPDYQTKLAFTQTGTRDEVTNQSAYDEVNPQTFAAQQSPTISGYTADQASIPAQTITVTSANFDQNLDVEKTVTYQANQQTATISYVDDTTGKTLGTAKASGHYGDQIEFTTAPATVIRQYQDQHYDLVANPFKEGTSYQANDQQNQFTVHFKHHLRTQTETQTVSRTINYLAQADNRTLAKASQQSVTFTGTGQYDEVANQLVNVNADGTVQKNSDGTLALGSLTWQPTTGTADFAAVPAAVVKGYHVVAVDPADQQDGTAIKAIQVTQTTAPITVNVYYAQDQQATLNFIDDETGAAIHPAITVSGVNGQAINFGDVAAIVNDLENTAHYVLKNTTDDTPAAAALFAVLAQTNGKQIGGAQDVNWTSLFGNFDDNDTVAQSFSIHFTHGHGALQQQHQRVVTETIHYVRENDHAPLAPDYTARLTFNGDGYHDLVTNQDVLTGWHAANGTADQAEFIAVPNPVVKGYHVATGLDVNGTAVLSADGQRVNALPGITHSTPEPVVIVTYAADPAPVTPTTPTDRPTEQPSHPGQDVPAPVIPDQPASQPSSPAKAEGPAVVAATSSTREAAQTSTARQLPQTGSHSPLALVGFGLFSLLEALSLAKRRQR</sequence>
<dbReference type="Pfam" id="PF17965">
    <property type="entry name" value="MucBP_2"/>
    <property type="match status" value="2"/>
</dbReference>
<evidence type="ECO:0000256" key="5">
    <source>
        <dbReference type="SAM" id="MobiDB-lite"/>
    </source>
</evidence>
<feature type="region of interest" description="Disordered" evidence="5">
    <location>
        <begin position="1555"/>
        <end position="1627"/>
    </location>
</feature>
<dbReference type="InterPro" id="IPR019931">
    <property type="entry name" value="LPXTG_anchor"/>
</dbReference>
<dbReference type="RefSeq" id="WP_003715105.1">
    <property type="nucleotide sequence ID" value="NZ_AFTL01000008.1"/>
</dbReference>
<dbReference type="NCBIfam" id="TIGR01168">
    <property type="entry name" value="YSIRK_signal"/>
    <property type="match status" value="1"/>
</dbReference>
<evidence type="ECO:0000313" key="8">
    <source>
        <dbReference type="Proteomes" id="UP000006035"/>
    </source>
</evidence>
<keyword evidence="2" id="KW-0964">Secreted</keyword>
<comment type="caution">
    <text evidence="7">The sequence shown here is derived from an EMBL/GenBank/DDBJ whole genome shotgun (WGS) entry which is preliminary data.</text>
</comment>
<feature type="compositionally biased region" description="Low complexity" evidence="5">
    <location>
        <begin position="1586"/>
        <end position="1595"/>
    </location>
</feature>
<keyword evidence="8" id="KW-1185">Reference proteome</keyword>
<dbReference type="Gene3D" id="3.10.20.470">
    <property type="match status" value="2"/>
</dbReference>
<dbReference type="Pfam" id="PF17966">
    <property type="entry name" value="Muc_B2"/>
    <property type="match status" value="4"/>
</dbReference>